<feature type="binding site" evidence="9">
    <location>
        <begin position="221"/>
        <end position="224"/>
    </location>
    <ligand>
        <name>GTP</name>
        <dbReference type="ChEBI" id="CHEBI:37565"/>
    </ligand>
</feature>
<dbReference type="SUPFAM" id="SSF102741">
    <property type="entry name" value="Obg GTP-binding protein C-terminal domain"/>
    <property type="match status" value="1"/>
</dbReference>
<evidence type="ECO:0000313" key="16">
    <source>
        <dbReference type="Proteomes" id="UP000029093"/>
    </source>
</evidence>
<evidence type="ECO:0000256" key="10">
    <source>
        <dbReference type="SAM" id="MobiDB-lite"/>
    </source>
</evidence>
<name>A0A086ZJ04_9BIFI</name>
<evidence type="ECO:0000256" key="4">
    <source>
        <dbReference type="ARBA" id="ARBA00022723"/>
    </source>
</evidence>
<dbReference type="Proteomes" id="UP000583419">
    <property type="component" value="Unassembled WGS sequence"/>
</dbReference>
<dbReference type="InterPro" id="IPR006073">
    <property type="entry name" value="GTP-bd"/>
</dbReference>
<dbReference type="InterPro" id="IPR006169">
    <property type="entry name" value="GTP1_OBG_dom"/>
</dbReference>
<sequence>MTDFVDRVTVHVKGGDGGNGSAGIRREKYKPLAGPNGGNGGDGGSVVFVADVNANSLLDYRFIPHRTAGNGTMGLGDTKDGSKGQDLILPVPVGTMIFTAKGAKGQSKRPGELLADLRHAGDRYVAASGGAGGLGNAALANRTRRAPGFALLGEPGEERDVVLELKSIADVALVGFPSAGKSSLVAAMSAAKPKIADYPFTTLVPNLGVVMAGDYRYTIADVPGLIPGASQGKGLGLEFLRHIERTEIIVHVIDCATLEPDRDPVSDYHALEHELAQYADKLELPVGAIPIPERPRIIVLNKVDVPEAKELAEFVRPEFERMGLRVFEVSTASHAGLKELGYALGEEVARMRKEVARREQEQQEERVVIKPLERKGRRRIPAAAEPDFKVERETNRNGDVWYTVTGTKPERWVMQTNFDNDEAVGYLADRLAKLGVEDELRRQGAHAGDEVRIGRGERAVAFDWDPTIAAGAEMLDGSQLGSRGKDLRLEANDPRAQRRTNAERRREYHEMMDARAAVREAMMAERKAGHWADPSVDDDRHDRQSLFGRGDAPQGEGDDEAGRQNGQEAGE</sequence>
<feature type="domain" description="OCT" evidence="12">
    <location>
        <begin position="380"/>
        <end position="466"/>
    </location>
</feature>
<evidence type="ECO:0000259" key="11">
    <source>
        <dbReference type="PROSITE" id="PS51710"/>
    </source>
</evidence>
<organism evidence="14 16">
    <name type="scientific">Bifidobacterium boum</name>
    <dbReference type="NCBI Taxonomy" id="78343"/>
    <lineage>
        <taxon>Bacteria</taxon>
        <taxon>Bacillati</taxon>
        <taxon>Actinomycetota</taxon>
        <taxon>Actinomycetes</taxon>
        <taxon>Bifidobacteriales</taxon>
        <taxon>Bifidobacteriaceae</taxon>
        <taxon>Bifidobacterium</taxon>
    </lineage>
</organism>
<dbReference type="PROSITE" id="PS51710">
    <property type="entry name" value="G_OBG"/>
    <property type="match status" value="1"/>
</dbReference>
<dbReference type="GO" id="GO:0003924">
    <property type="term" value="F:GTPase activity"/>
    <property type="evidence" value="ECO:0007669"/>
    <property type="project" value="UniProtKB-UniRule"/>
</dbReference>
<dbReference type="RefSeq" id="WP_026503167.1">
    <property type="nucleotide sequence ID" value="NZ_JABAGJ010000004.1"/>
</dbReference>
<comment type="caution">
    <text evidence="14">The sequence shown here is derived from an EMBL/GenBank/DDBJ whole genome shotgun (WGS) entry which is preliminary data.</text>
</comment>
<proteinExistence type="inferred from homology"/>
<feature type="binding site" evidence="9">
    <location>
        <position position="202"/>
    </location>
    <ligand>
        <name>Mg(2+)</name>
        <dbReference type="ChEBI" id="CHEBI:18420"/>
    </ligand>
</feature>
<dbReference type="PROSITE" id="PS00905">
    <property type="entry name" value="GTP1_OBG"/>
    <property type="match status" value="1"/>
</dbReference>
<dbReference type="Pfam" id="PF01926">
    <property type="entry name" value="MMR_HSR1"/>
    <property type="match status" value="1"/>
</dbReference>
<comment type="subcellular location">
    <subcellularLocation>
        <location evidence="9">Cytoplasm</location>
    </subcellularLocation>
</comment>
<keyword evidence="6 9" id="KW-0378">Hydrolase</keyword>
<keyword evidence="3 9" id="KW-0963">Cytoplasm</keyword>
<dbReference type="SUPFAM" id="SSF82051">
    <property type="entry name" value="Obg GTP-binding protein N-terminal domain"/>
    <property type="match status" value="1"/>
</dbReference>
<keyword evidence="5 9" id="KW-0547">Nucleotide-binding</keyword>
<dbReference type="PANTHER" id="PTHR11702:SF31">
    <property type="entry name" value="MITOCHONDRIAL RIBOSOME-ASSOCIATED GTPASE 2"/>
    <property type="match status" value="1"/>
</dbReference>
<dbReference type="PROSITE" id="PS51881">
    <property type="entry name" value="OCT"/>
    <property type="match status" value="1"/>
</dbReference>
<evidence type="ECO:0000256" key="1">
    <source>
        <dbReference type="ARBA" id="ARBA00001946"/>
    </source>
</evidence>
<feature type="binding site" evidence="9">
    <location>
        <begin position="175"/>
        <end position="182"/>
    </location>
    <ligand>
        <name>GTP</name>
        <dbReference type="ChEBI" id="CHEBI:37565"/>
    </ligand>
</feature>
<dbReference type="HAMAP" id="MF_01454">
    <property type="entry name" value="GTPase_Obg"/>
    <property type="match status" value="1"/>
</dbReference>
<dbReference type="InterPro" id="IPR036346">
    <property type="entry name" value="GTP-bd_prot_GTP1/OBG_C_sf"/>
</dbReference>
<evidence type="ECO:0000313" key="17">
    <source>
        <dbReference type="Proteomes" id="UP000583419"/>
    </source>
</evidence>
<dbReference type="InterPro" id="IPR014100">
    <property type="entry name" value="GTP-bd_Obg/CgtA"/>
</dbReference>
<comment type="similarity">
    <text evidence="2 9">Belongs to the TRAFAC class OBG-HflX-like GTPase superfamily. OBG GTPase family.</text>
</comment>
<dbReference type="Pfam" id="PF09269">
    <property type="entry name" value="DUF1967"/>
    <property type="match status" value="1"/>
</dbReference>
<gene>
    <name evidence="15" type="primary">obgE</name>
    <name evidence="9" type="synonym">obg</name>
    <name evidence="14" type="ORF">BBOU_1596</name>
    <name evidence="15" type="ORF">HF843_04065</name>
</gene>
<keyword evidence="8 9" id="KW-0342">GTP-binding</keyword>
<feature type="domain" description="Obg" evidence="13">
    <location>
        <begin position="2"/>
        <end position="168"/>
    </location>
</feature>
<dbReference type="Gene3D" id="2.70.210.12">
    <property type="entry name" value="GTP1/OBG domain"/>
    <property type="match status" value="1"/>
</dbReference>
<dbReference type="CDD" id="cd01898">
    <property type="entry name" value="Obg"/>
    <property type="match status" value="1"/>
</dbReference>
<feature type="region of interest" description="Disordered" evidence="10">
    <location>
        <begin position="475"/>
        <end position="507"/>
    </location>
</feature>
<dbReference type="InterPro" id="IPR045086">
    <property type="entry name" value="OBG_GTPase"/>
</dbReference>
<dbReference type="PRINTS" id="PR00326">
    <property type="entry name" value="GTP1OBG"/>
</dbReference>
<evidence type="ECO:0000313" key="14">
    <source>
        <dbReference type="EMBL" id="KFI46504.1"/>
    </source>
</evidence>
<evidence type="ECO:0000256" key="8">
    <source>
        <dbReference type="ARBA" id="ARBA00023134"/>
    </source>
</evidence>
<dbReference type="Gene3D" id="3.40.50.300">
    <property type="entry name" value="P-loop containing nucleotide triphosphate hydrolases"/>
    <property type="match status" value="1"/>
</dbReference>
<protein>
    <recommendedName>
        <fullName evidence="9">GTPase Obg</fullName>
        <ecNumber evidence="9">3.6.5.-</ecNumber>
    </recommendedName>
    <alternativeName>
        <fullName evidence="9">GTP-binding protein Obg</fullName>
    </alternativeName>
</protein>
<feature type="compositionally biased region" description="Basic and acidic residues" evidence="10">
    <location>
        <begin position="483"/>
        <end position="507"/>
    </location>
</feature>
<keyword evidence="16" id="KW-1185">Reference proteome</keyword>
<dbReference type="SUPFAM" id="SSF52540">
    <property type="entry name" value="P-loop containing nucleoside triphosphate hydrolases"/>
    <property type="match status" value="1"/>
</dbReference>
<keyword evidence="4 9" id="KW-0479">Metal-binding</keyword>
<dbReference type="GO" id="GO:0005737">
    <property type="term" value="C:cytoplasm"/>
    <property type="evidence" value="ECO:0007669"/>
    <property type="project" value="UniProtKB-SubCell"/>
</dbReference>
<evidence type="ECO:0000256" key="7">
    <source>
        <dbReference type="ARBA" id="ARBA00022842"/>
    </source>
</evidence>
<dbReference type="GO" id="GO:0000287">
    <property type="term" value="F:magnesium ion binding"/>
    <property type="evidence" value="ECO:0007669"/>
    <property type="project" value="InterPro"/>
</dbReference>
<evidence type="ECO:0000259" key="13">
    <source>
        <dbReference type="PROSITE" id="PS51883"/>
    </source>
</evidence>
<dbReference type="GO" id="GO:0042254">
    <property type="term" value="P:ribosome biogenesis"/>
    <property type="evidence" value="ECO:0007669"/>
    <property type="project" value="UniProtKB-UniRule"/>
</dbReference>
<dbReference type="InterPro" id="IPR015349">
    <property type="entry name" value="OCT_dom"/>
</dbReference>
<evidence type="ECO:0000256" key="6">
    <source>
        <dbReference type="ARBA" id="ARBA00022801"/>
    </source>
</evidence>
<reference evidence="15 17" key="2">
    <citation type="submission" date="2020-04" db="EMBL/GenBank/DDBJ databases">
        <authorList>
            <person name="Hitch T.C.A."/>
            <person name="Wylensek D."/>
            <person name="Clavel T."/>
        </authorList>
    </citation>
    <scope>NUCLEOTIDE SEQUENCE [LARGE SCALE GENOMIC DNA]</scope>
    <source>
        <strain evidence="15 17">WCA-130-P53-4B</strain>
    </source>
</reference>
<dbReference type="InterPro" id="IPR031167">
    <property type="entry name" value="G_OBG"/>
</dbReference>
<evidence type="ECO:0000313" key="15">
    <source>
        <dbReference type="EMBL" id="NMF02355.1"/>
    </source>
</evidence>
<evidence type="ECO:0000256" key="9">
    <source>
        <dbReference type="HAMAP-Rule" id="MF_01454"/>
    </source>
</evidence>
<feature type="binding site" evidence="9">
    <location>
        <position position="182"/>
    </location>
    <ligand>
        <name>Mg(2+)</name>
        <dbReference type="ChEBI" id="CHEBI:18420"/>
    </ligand>
</feature>
<dbReference type="Pfam" id="PF01018">
    <property type="entry name" value="GTP1_OBG"/>
    <property type="match status" value="1"/>
</dbReference>
<dbReference type="GeneID" id="303204699"/>
<dbReference type="NCBIfam" id="NF008955">
    <property type="entry name" value="PRK12297.1"/>
    <property type="match status" value="1"/>
</dbReference>
<dbReference type="PANTHER" id="PTHR11702">
    <property type="entry name" value="DEVELOPMENTALLY REGULATED GTP-BINDING PROTEIN-RELATED"/>
    <property type="match status" value="1"/>
</dbReference>
<dbReference type="InterPro" id="IPR027417">
    <property type="entry name" value="P-loop_NTPase"/>
</dbReference>
<dbReference type="Proteomes" id="UP000029093">
    <property type="component" value="Unassembled WGS sequence"/>
</dbReference>
<dbReference type="NCBIfam" id="NF008956">
    <property type="entry name" value="PRK12299.1"/>
    <property type="match status" value="1"/>
</dbReference>
<comment type="cofactor">
    <cofactor evidence="1 9">
        <name>Mg(2+)</name>
        <dbReference type="ChEBI" id="CHEBI:18420"/>
    </cofactor>
</comment>
<evidence type="ECO:0000256" key="3">
    <source>
        <dbReference type="ARBA" id="ARBA00022490"/>
    </source>
</evidence>
<comment type="subunit">
    <text evidence="9">Monomer.</text>
</comment>
<evidence type="ECO:0000256" key="5">
    <source>
        <dbReference type="ARBA" id="ARBA00022741"/>
    </source>
</evidence>
<dbReference type="OrthoDB" id="9807318at2"/>
<dbReference type="GO" id="GO:0005525">
    <property type="term" value="F:GTP binding"/>
    <property type="evidence" value="ECO:0007669"/>
    <property type="project" value="UniProtKB-UniRule"/>
</dbReference>
<dbReference type="NCBIfam" id="TIGR03595">
    <property type="entry name" value="Obg_CgtA_exten"/>
    <property type="match status" value="1"/>
</dbReference>
<comment type="function">
    <text evidence="9">An essential GTPase which binds GTP, GDP and possibly (p)ppGpp with moderate affinity, with high nucleotide exchange rates and a fairly low GTP hydrolysis rate. Plays a role in control of the cell cycle, stress response, ribosome biogenesis and in those bacteria that undergo differentiation, in morphogenesis control.</text>
</comment>
<dbReference type="InterPro" id="IPR036726">
    <property type="entry name" value="GTP1_OBG_dom_sf"/>
</dbReference>
<dbReference type="FunFam" id="2.70.210.12:FF:000001">
    <property type="entry name" value="GTPase Obg"/>
    <property type="match status" value="1"/>
</dbReference>
<feature type="binding site" evidence="9">
    <location>
        <begin position="200"/>
        <end position="204"/>
    </location>
    <ligand>
        <name>GTP</name>
        <dbReference type="ChEBI" id="CHEBI:37565"/>
    </ligand>
</feature>
<dbReference type="EMBL" id="JABAGJ010000004">
    <property type="protein sequence ID" value="NMF02355.1"/>
    <property type="molecule type" value="Genomic_DNA"/>
</dbReference>
<reference evidence="14 16" key="1">
    <citation type="submission" date="2014-03" db="EMBL/GenBank/DDBJ databases">
        <title>Genomics of Bifidobacteria.</title>
        <authorList>
            <person name="Ventura M."/>
            <person name="Milani C."/>
            <person name="Lugli G.A."/>
        </authorList>
    </citation>
    <scope>NUCLEOTIDE SEQUENCE [LARGE SCALE GENOMIC DNA]</scope>
    <source>
        <strain evidence="14 16">LMG 10736</strain>
    </source>
</reference>
<dbReference type="EC" id="3.6.5.-" evidence="9"/>
<dbReference type="NCBIfam" id="TIGR02729">
    <property type="entry name" value="Obg_CgtA"/>
    <property type="match status" value="1"/>
</dbReference>
<feature type="binding site" evidence="9">
    <location>
        <begin position="301"/>
        <end position="304"/>
    </location>
    <ligand>
        <name>GTP</name>
        <dbReference type="ChEBI" id="CHEBI:37565"/>
    </ligand>
</feature>
<dbReference type="EMBL" id="JGYQ01000016">
    <property type="protein sequence ID" value="KFI46504.1"/>
    <property type="molecule type" value="Genomic_DNA"/>
</dbReference>
<dbReference type="PROSITE" id="PS51883">
    <property type="entry name" value="OBG"/>
    <property type="match status" value="1"/>
</dbReference>
<keyword evidence="7 9" id="KW-0460">Magnesium</keyword>
<evidence type="ECO:0000256" key="2">
    <source>
        <dbReference type="ARBA" id="ARBA00007699"/>
    </source>
</evidence>
<feature type="domain" description="OBG-type G" evidence="11">
    <location>
        <begin position="169"/>
        <end position="349"/>
    </location>
</feature>
<dbReference type="NCBIfam" id="NF008954">
    <property type="entry name" value="PRK12296.1"/>
    <property type="match status" value="1"/>
</dbReference>
<dbReference type="AlphaFoldDB" id="A0A086ZJ04"/>
<accession>A0A086ZJ04</accession>
<feature type="binding site" evidence="9">
    <location>
        <begin position="330"/>
        <end position="332"/>
    </location>
    <ligand>
        <name>GTP</name>
        <dbReference type="ChEBI" id="CHEBI:37565"/>
    </ligand>
</feature>
<evidence type="ECO:0000259" key="12">
    <source>
        <dbReference type="PROSITE" id="PS51881"/>
    </source>
</evidence>
<dbReference type="InterPro" id="IPR006074">
    <property type="entry name" value="GTP1-OBG_CS"/>
</dbReference>
<feature type="region of interest" description="Disordered" evidence="10">
    <location>
        <begin position="525"/>
        <end position="571"/>
    </location>
</feature>
<dbReference type="Gene3D" id="3.30.300.350">
    <property type="entry name" value="GTP-binding protein OBG, C-terminal domain"/>
    <property type="match status" value="1"/>
</dbReference>